<accession>A0AC61R9S4</accession>
<protein>
    <submittedName>
        <fullName evidence="1">Uncharacterized protein</fullName>
    </submittedName>
</protein>
<keyword evidence="2" id="KW-1185">Reference proteome</keyword>
<reference evidence="1" key="1">
    <citation type="submission" date="2019-04" db="EMBL/GenBank/DDBJ databases">
        <title>Microbes associate with the intestines of laboratory mice.</title>
        <authorList>
            <person name="Navarre W."/>
            <person name="Wong E."/>
            <person name="Huang K."/>
            <person name="Tropini C."/>
            <person name="Ng K."/>
            <person name="Yu B."/>
        </authorList>
    </citation>
    <scope>NUCLEOTIDE SEQUENCE</scope>
    <source>
        <strain evidence="1">NM09_H32</strain>
    </source>
</reference>
<dbReference type="Proteomes" id="UP000308836">
    <property type="component" value="Unassembled WGS sequence"/>
</dbReference>
<evidence type="ECO:0000313" key="2">
    <source>
        <dbReference type="Proteomes" id="UP000308836"/>
    </source>
</evidence>
<proteinExistence type="predicted"/>
<comment type="caution">
    <text evidence="1">The sequence shown here is derived from an EMBL/GenBank/DDBJ whole genome shotgun (WGS) entry which is preliminary data.</text>
</comment>
<organism evidence="1 2">
    <name type="scientific">Dubosiella muris</name>
    <dbReference type="NCBI Taxonomy" id="3038133"/>
    <lineage>
        <taxon>Bacteria</taxon>
        <taxon>Bacillati</taxon>
        <taxon>Bacillota</taxon>
        <taxon>Erysipelotrichia</taxon>
        <taxon>Erysipelotrichales</taxon>
        <taxon>Erysipelotrichaceae</taxon>
        <taxon>Dubosiella</taxon>
    </lineage>
</organism>
<evidence type="ECO:0000313" key="1">
    <source>
        <dbReference type="EMBL" id="TGY66764.1"/>
    </source>
</evidence>
<dbReference type="EMBL" id="SRYG01000004">
    <property type="protein sequence ID" value="TGY66764.1"/>
    <property type="molecule type" value="Genomic_DNA"/>
</dbReference>
<sequence>MYQWINGNSYTCQVTFYPTNITLNAAACTFFQDIRWVRIGLDLERKRVAIEPVPKATIELGVIPREQLQKLSLGKGYGRISNKAIMHEIYTSMHVPVDGCKYAAAFNQNENLLEIECGDGMGKEG</sequence>
<gene>
    <name evidence="1" type="ORF">E5336_02975</name>
</gene>
<name>A0AC61R9S4_9FIRM</name>